<feature type="non-terminal residue" evidence="2">
    <location>
        <position position="740"/>
    </location>
</feature>
<reference evidence="2" key="2">
    <citation type="submission" date="2021-08" db="EMBL/GenBank/DDBJ databases">
        <authorList>
            <person name="Gostincar C."/>
            <person name="Sun X."/>
            <person name="Song Z."/>
            <person name="Gunde-Cimerman N."/>
        </authorList>
    </citation>
    <scope>NUCLEOTIDE SEQUENCE</scope>
    <source>
        <strain evidence="2">EXF-9911</strain>
    </source>
</reference>
<evidence type="ECO:0000256" key="1">
    <source>
        <dbReference type="SAM" id="MobiDB-lite"/>
    </source>
</evidence>
<comment type="caution">
    <text evidence="2">The sequence shown here is derived from an EMBL/GenBank/DDBJ whole genome shotgun (WGS) entry which is preliminary data.</text>
</comment>
<sequence length="740" mass="81966">MEASQHIPPRKRGKPAYKQSSPVKVKKSPDSSDDELFVRPKRIKVKDLPPGTQDQARPLSLLSSLLLTSYSPSASIAMTIKKPTAQDECVSGLDPCSGSSTIDGHQLSSINNDDIQESVQRPVSTSVSGIHVKEEPTPPDECASGLDPCSGPSEIDGVLSAIFPLGTCIVSHDSEDIDMVPLLKHFASVGHSSISPPSNETTDHHGFAKTHDDTSHTFANAVDLLLPLSKKGKRFSAENMTSYHGPLDANVAHILDFAPEKGVTNLRFGSSLDTNDLNSSYANETFGKHESQFFSYLVPIRCSPKDKHDNMPYMNKFGAQVVGKCHELLDVLLSKISSPVILLYGTNVVDAFKNCNIDAFVHVELPFPTSLKESDKKEPFTIYVKLHSGQQDPCISQVCIPMRSQFALQWSSIEVRQYYDLLGKMGACLAKLPSYLPIVDRKKTKTTWGMIPATTTQAQLLALAAQYGRAEVLYRCFLTEQSSGEKFTDDFFPVSWVDDKANVVGPYPGELPVNWMAEAQPDFDPHAIETTSLAHLMLLYLLRRIPIPTNEPKQADLSPEQPYRPRLKDYYETLGLELPNRRPTGPRVKKAAPEPPPQTEEEIAKARLKQFSTQKSADLQEAKRYRMGVLGFGRTSTDYPVGFIRGVRLDLGHAPTEDGGKLSWMWTTVVLPMLVADRTKNEADIIKSMVRFIEQRVQECSNAKKKRSTAWTSAYTEALEVIYKASRAKGEKILAELEGK</sequence>
<feature type="region of interest" description="Disordered" evidence="1">
    <location>
        <begin position="115"/>
        <end position="145"/>
    </location>
</feature>
<proteinExistence type="predicted"/>
<dbReference type="AlphaFoldDB" id="A0A9P8ESV7"/>
<dbReference type="EMBL" id="JAHFXF010000049">
    <property type="protein sequence ID" value="KAG9698656.1"/>
    <property type="molecule type" value="Genomic_DNA"/>
</dbReference>
<reference evidence="2" key="1">
    <citation type="journal article" date="2021" name="J Fungi (Basel)">
        <title>Virulence traits and population genomics of the black yeast Aureobasidium melanogenum.</title>
        <authorList>
            <person name="Cernosa A."/>
            <person name="Sun X."/>
            <person name="Gostincar C."/>
            <person name="Fang C."/>
            <person name="Gunde-Cimerman N."/>
            <person name="Song Z."/>
        </authorList>
    </citation>
    <scope>NUCLEOTIDE SEQUENCE</scope>
    <source>
        <strain evidence="2">EXF-9911</strain>
    </source>
</reference>
<protein>
    <submittedName>
        <fullName evidence="2">Uncharacterized protein</fullName>
    </submittedName>
</protein>
<evidence type="ECO:0000313" key="2">
    <source>
        <dbReference type="EMBL" id="KAG9698656.1"/>
    </source>
</evidence>
<feature type="region of interest" description="Disordered" evidence="1">
    <location>
        <begin position="1"/>
        <end position="56"/>
    </location>
</feature>
<organism evidence="2 3">
    <name type="scientific">Aureobasidium melanogenum</name>
    <name type="common">Aureobasidium pullulans var. melanogenum</name>
    <dbReference type="NCBI Taxonomy" id="46634"/>
    <lineage>
        <taxon>Eukaryota</taxon>
        <taxon>Fungi</taxon>
        <taxon>Dikarya</taxon>
        <taxon>Ascomycota</taxon>
        <taxon>Pezizomycotina</taxon>
        <taxon>Dothideomycetes</taxon>
        <taxon>Dothideomycetidae</taxon>
        <taxon>Dothideales</taxon>
        <taxon>Saccotheciaceae</taxon>
        <taxon>Aureobasidium</taxon>
    </lineage>
</organism>
<dbReference type="Proteomes" id="UP000779574">
    <property type="component" value="Unassembled WGS sequence"/>
</dbReference>
<accession>A0A9P8ESV7</accession>
<gene>
    <name evidence="2" type="ORF">KCU76_g2076</name>
</gene>
<feature type="compositionally biased region" description="Polar residues" evidence="1">
    <location>
        <begin position="115"/>
        <end position="128"/>
    </location>
</feature>
<name>A0A9P8ESV7_AURME</name>
<feature type="region of interest" description="Disordered" evidence="1">
    <location>
        <begin position="576"/>
        <end position="601"/>
    </location>
</feature>
<evidence type="ECO:0000313" key="3">
    <source>
        <dbReference type="Proteomes" id="UP000779574"/>
    </source>
</evidence>